<keyword evidence="1" id="KW-0472">Membrane</keyword>
<accession>A0A0B0N2S9</accession>
<name>A0A0B0N2S9_GOSAR</name>
<keyword evidence="1" id="KW-0812">Transmembrane</keyword>
<gene>
    <name evidence="2" type="ORF">F383_33349</name>
</gene>
<dbReference type="AlphaFoldDB" id="A0A0B0N2S9"/>
<evidence type="ECO:0000313" key="2">
    <source>
        <dbReference type="EMBL" id="KHG06877.1"/>
    </source>
</evidence>
<protein>
    <submittedName>
        <fullName evidence="2">Uncharacterized protein</fullName>
    </submittedName>
</protein>
<keyword evidence="3" id="KW-1185">Reference proteome</keyword>
<dbReference type="Proteomes" id="UP000032142">
    <property type="component" value="Unassembled WGS sequence"/>
</dbReference>
<evidence type="ECO:0000313" key="3">
    <source>
        <dbReference type="Proteomes" id="UP000032142"/>
    </source>
</evidence>
<organism evidence="2 3">
    <name type="scientific">Gossypium arboreum</name>
    <name type="common">Tree cotton</name>
    <name type="synonym">Gossypium nanking</name>
    <dbReference type="NCBI Taxonomy" id="29729"/>
    <lineage>
        <taxon>Eukaryota</taxon>
        <taxon>Viridiplantae</taxon>
        <taxon>Streptophyta</taxon>
        <taxon>Embryophyta</taxon>
        <taxon>Tracheophyta</taxon>
        <taxon>Spermatophyta</taxon>
        <taxon>Magnoliopsida</taxon>
        <taxon>eudicotyledons</taxon>
        <taxon>Gunneridae</taxon>
        <taxon>Pentapetalae</taxon>
        <taxon>rosids</taxon>
        <taxon>malvids</taxon>
        <taxon>Malvales</taxon>
        <taxon>Malvaceae</taxon>
        <taxon>Malvoideae</taxon>
        <taxon>Gossypium</taxon>
    </lineage>
</organism>
<dbReference type="EMBL" id="JRRC01461960">
    <property type="protein sequence ID" value="KHG06877.1"/>
    <property type="molecule type" value="Genomic_DNA"/>
</dbReference>
<reference evidence="3" key="1">
    <citation type="submission" date="2014-09" db="EMBL/GenBank/DDBJ databases">
        <authorList>
            <person name="Mudge J."/>
            <person name="Ramaraj T."/>
            <person name="Lindquist I.E."/>
            <person name="Bharti A.K."/>
            <person name="Sundararajan A."/>
            <person name="Cameron C.T."/>
            <person name="Woodward J.E."/>
            <person name="May G.D."/>
            <person name="Brubaker C."/>
            <person name="Broadhvest J."/>
            <person name="Wilkins T.A."/>
        </authorList>
    </citation>
    <scope>NUCLEOTIDE SEQUENCE</scope>
    <source>
        <strain evidence="3">cv. AKA8401</strain>
    </source>
</reference>
<evidence type="ECO:0000256" key="1">
    <source>
        <dbReference type="SAM" id="Phobius"/>
    </source>
</evidence>
<feature type="transmembrane region" description="Helical" evidence="1">
    <location>
        <begin position="12"/>
        <end position="33"/>
    </location>
</feature>
<sequence length="42" mass="5015">MIHIRYPPQSVVPYRNIFFMHFSSIIFILPPPIHPMDLAQSY</sequence>
<keyword evidence="1" id="KW-1133">Transmembrane helix</keyword>
<proteinExistence type="predicted"/>
<comment type="caution">
    <text evidence="2">The sequence shown here is derived from an EMBL/GenBank/DDBJ whole genome shotgun (WGS) entry which is preliminary data.</text>
</comment>